<dbReference type="InParanoid" id="A0A316VRH1"/>
<reference evidence="2 3" key="1">
    <citation type="journal article" date="2018" name="Mol. Biol. Evol.">
        <title>Broad Genomic Sampling Reveals a Smut Pathogenic Ancestry of the Fungal Clade Ustilaginomycotina.</title>
        <authorList>
            <person name="Kijpornyongpan T."/>
            <person name="Mondo S.J."/>
            <person name="Barry K."/>
            <person name="Sandor L."/>
            <person name="Lee J."/>
            <person name="Lipzen A."/>
            <person name="Pangilinan J."/>
            <person name="LaButti K."/>
            <person name="Hainaut M."/>
            <person name="Henrissat B."/>
            <person name="Grigoriev I.V."/>
            <person name="Spatafora J.W."/>
            <person name="Aime M.C."/>
        </authorList>
    </citation>
    <scope>NUCLEOTIDE SEQUENCE [LARGE SCALE GENOMIC DNA]</scope>
    <source>
        <strain evidence="2 3">MCA 4658</strain>
    </source>
</reference>
<sequence length="630" mass="68320">MGRKRAGVPYEDHHIFLAPETAVRSRHRTENFDAYYRSPDANIARARTFAPWFRDVSVTDESIGKGSSPPHPTRPSTRLYEDLTNTPASGRMLPASHDAQAAIPSAETREINVSARPLSEKDYIDVIGASVKHYAQKYHPQTTKVTVSGGIECLRRVAGSPDFRLSDFAAAGAQIVKGLNSRPDEPVPHFEAVLYKEAGGKKHKTYTKIAGGGFSSTGIAYKGHKIYQKPGTRFLRNWRIIDPTDPGPKAHVHASRTDLDRMYPDKGMTMRDAGQHFRAKPIGDVKPPQGNNLNGPRVQISWDPNQRAKHDKTRTRLEVAAAHVAEDEAPAHRITSMARPIASPRFYLSETGVPERHHSATKRPRRQTRRIRIEPARVLGAQGADGEHAITTPSGGAGESSGSGVTRAEQTGDAPSAASSATRVLQSPAGAASAAPDQTHHHTGAAHTSRWYAVSFSGSGGDAVASNSPPTVDSAAHAAAASPDTAQTEGEQAHALHTPGGHAREHSNTNDQRPHSASPGGEGQAAATVAQSELEQQDWLHRYAPSPPLSHPHSDALTRAERHHSSDFWHHSPEWAWRVLPAAAAAGAELEPAQVHDHLAAQEQQHAIDVHDEHDWIQHLLRTPPRIHLP</sequence>
<evidence type="ECO:0000313" key="2">
    <source>
        <dbReference type="EMBL" id="PWN38781.1"/>
    </source>
</evidence>
<keyword evidence="3" id="KW-1185">Reference proteome</keyword>
<feature type="region of interest" description="Disordered" evidence="1">
    <location>
        <begin position="60"/>
        <end position="79"/>
    </location>
</feature>
<organism evidence="2 3">
    <name type="scientific">Ceraceosorus guamensis</name>
    <dbReference type="NCBI Taxonomy" id="1522189"/>
    <lineage>
        <taxon>Eukaryota</taxon>
        <taxon>Fungi</taxon>
        <taxon>Dikarya</taxon>
        <taxon>Basidiomycota</taxon>
        <taxon>Ustilaginomycotina</taxon>
        <taxon>Exobasidiomycetes</taxon>
        <taxon>Ceraceosorales</taxon>
        <taxon>Ceraceosoraceae</taxon>
        <taxon>Ceraceosorus</taxon>
    </lineage>
</organism>
<dbReference type="EMBL" id="KZ819538">
    <property type="protein sequence ID" value="PWN38781.1"/>
    <property type="molecule type" value="Genomic_DNA"/>
</dbReference>
<dbReference type="AlphaFoldDB" id="A0A316VRH1"/>
<feature type="region of interest" description="Disordered" evidence="1">
    <location>
        <begin position="460"/>
        <end position="531"/>
    </location>
</feature>
<dbReference type="RefSeq" id="XP_025365941.1">
    <property type="nucleotide sequence ID" value="XM_025517603.1"/>
</dbReference>
<feature type="region of interest" description="Disordered" evidence="1">
    <location>
        <begin position="349"/>
        <end position="446"/>
    </location>
</feature>
<gene>
    <name evidence="2" type="ORF">IE81DRAFT_75040</name>
</gene>
<proteinExistence type="predicted"/>
<evidence type="ECO:0000313" key="3">
    <source>
        <dbReference type="Proteomes" id="UP000245783"/>
    </source>
</evidence>
<protein>
    <submittedName>
        <fullName evidence="2">Uncharacterized protein</fullName>
    </submittedName>
</protein>
<dbReference type="GeneID" id="37039473"/>
<dbReference type="Proteomes" id="UP000245783">
    <property type="component" value="Unassembled WGS sequence"/>
</dbReference>
<name>A0A316VRH1_9BASI</name>
<feature type="compositionally biased region" description="Basic residues" evidence="1">
    <location>
        <begin position="359"/>
        <end position="370"/>
    </location>
</feature>
<feature type="compositionally biased region" description="Basic and acidic residues" evidence="1">
    <location>
        <begin position="502"/>
        <end position="514"/>
    </location>
</feature>
<accession>A0A316VRH1</accession>
<dbReference type="OrthoDB" id="10374851at2759"/>
<evidence type="ECO:0000256" key="1">
    <source>
        <dbReference type="SAM" id="MobiDB-lite"/>
    </source>
</evidence>